<evidence type="ECO:0000256" key="8">
    <source>
        <dbReference type="SAM" id="Phobius"/>
    </source>
</evidence>
<dbReference type="GO" id="GO:0097363">
    <property type="term" value="F:protein O-acetylglucosaminyltransferase activity"/>
    <property type="evidence" value="ECO:0007669"/>
    <property type="project" value="TreeGrafter"/>
</dbReference>
<comment type="subcellular location">
    <subcellularLocation>
        <location evidence="1">Membrane</location>
        <topology evidence="1">Single-pass membrane protein</topology>
    </subcellularLocation>
</comment>
<keyword evidence="4 8" id="KW-0812">Transmembrane</keyword>
<dbReference type="AlphaFoldDB" id="A0A2H9TR00"/>
<keyword evidence="2" id="KW-0328">Glycosyltransferase</keyword>
<evidence type="ECO:0000313" key="11">
    <source>
        <dbReference type="Proteomes" id="UP000240830"/>
    </source>
</evidence>
<keyword evidence="3" id="KW-0808">Transferase</keyword>
<keyword evidence="11" id="KW-1185">Reference proteome</keyword>
<dbReference type="GO" id="GO:0035269">
    <property type="term" value="P:protein O-linked glycosylation via mannose"/>
    <property type="evidence" value="ECO:0007669"/>
    <property type="project" value="TreeGrafter"/>
</dbReference>
<evidence type="ECO:0000256" key="5">
    <source>
        <dbReference type="ARBA" id="ARBA00022989"/>
    </source>
</evidence>
<proteinExistence type="predicted"/>
<keyword evidence="5 8" id="KW-1133">Transmembrane helix</keyword>
<dbReference type="InterPro" id="IPR007657">
    <property type="entry name" value="Glycosyltransferase_61"/>
</dbReference>
<protein>
    <recommendedName>
        <fullName evidence="9">Glycosyltransferase 61 catalytic domain-containing protein</fullName>
    </recommendedName>
</protein>
<evidence type="ECO:0000256" key="4">
    <source>
        <dbReference type="ARBA" id="ARBA00022692"/>
    </source>
</evidence>
<name>A0A2H9TR00_9FUNG</name>
<keyword evidence="7" id="KW-0325">Glycoprotein</keyword>
<dbReference type="InterPro" id="IPR049625">
    <property type="entry name" value="Glyco_transf_61_cat"/>
</dbReference>
<sequence length="553" mass="64138">MVSRRRWWRRFCVFGLLSIGIFVLLTVWTRNQRQNQQQRAERGRVELLQKRTDHGRQQAHLEALRETLSNRRDRIRNARRITALLPTDSDVHCVGDTLETRTCRFRNLCFATKTDRFFILRGEHSVLTNPPLQNDNMLELTTLRGHNVFFWHYEETAPDYFLRKADLLNVQTLENGERRIVSRGRGRTNLTLVKGRTFLTKRFYPVNIMHVFHDDWLGLYSLRDVWPSLSDPFDEYYDPPANGTAHSLTVFEHHQRQAYDVAYEWLGRFQRIEENLGWDTWPKSPQEAYVCYQDAVVGNSKQLAWYQYGYGKPQGPLANHTATGYKLREAALFALRRMGLPAWDRTVQTETIKALLAKQKPPTNDACIAIFSRLSTRLILNEALLATHLTASFNLPICWIRLEELSMEQIIAKLRTAVMAFGMHGSLLILCMFLPPGAVLIEGYPYGVPADNYTPYRTMSHLSGMELIYRSWVPHHPEASVGHPERGPRQGGIKHLNATYRDFILNSTTIPEHFCCDNPHWLYRIFQDTTVDPHQIATLLWGALEESLAMLTV</sequence>
<evidence type="ECO:0000256" key="2">
    <source>
        <dbReference type="ARBA" id="ARBA00022676"/>
    </source>
</evidence>
<reference evidence="10 11" key="1">
    <citation type="submission" date="2016-10" db="EMBL/GenBank/DDBJ databases">
        <title>The genome of Paramicrosporidium saccamoebae is the missing link in understanding Cryptomycota and Microsporidia evolution.</title>
        <authorList>
            <person name="Quandt C.A."/>
            <person name="Beaudet D."/>
            <person name="Corsaro D."/>
            <person name="Michel R."/>
            <person name="Corradi N."/>
            <person name="James T."/>
        </authorList>
    </citation>
    <scope>NUCLEOTIDE SEQUENCE [LARGE SCALE GENOMIC DNA]</scope>
    <source>
        <strain evidence="10 11">KSL3</strain>
    </source>
</reference>
<evidence type="ECO:0000256" key="7">
    <source>
        <dbReference type="ARBA" id="ARBA00023180"/>
    </source>
</evidence>
<evidence type="ECO:0000313" key="10">
    <source>
        <dbReference type="EMBL" id="PJF20179.1"/>
    </source>
</evidence>
<dbReference type="EMBL" id="MTSL01000003">
    <property type="protein sequence ID" value="PJF20179.1"/>
    <property type="molecule type" value="Genomic_DNA"/>
</dbReference>
<accession>A0A2H9TR00</accession>
<evidence type="ECO:0000256" key="6">
    <source>
        <dbReference type="ARBA" id="ARBA00023136"/>
    </source>
</evidence>
<evidence type="ECO:0000259" key="9">
    <source>
        <dbReference type="Pfam" id="PF04577"/>
    </source>
</evidence>
<dbReference type="PANTHER" id="PTHR20961:SF38">
    <property type="entry name" value="PROTEIN O-LINKED-MANNOSE BETA-1,4-N-ACETYLGLUCOSAMINYLTRANSFERASE 2"/>
    <property type="match status" value="1"/>
</dbReference>
<feature type="domain" description="Glycosyltransferase 61 catalytic" evidence="9">
    <location>
        <begin position="365"/>
        <end position="441"/>
    </location>
</feature>
<dbReference type="PANTHER" id="PTHR20961">
    <property type="entry name" value="GLYCOSYLTRANSFERASE"/>
    <property type="match status" value="1"/>
</dbReference>
<dbReference type="Proteomes" id="UP000240830">
    <property type="component" value="Unassembled WGS sequence"/>
</dbReference>
<keyword evidence="6 8" id="KW-0472">Membrane</keyword>
<dbReference type="Pfam" id="PF04577">
    <property type="entry name" value="Glyco_transf_61"/>
    <property type="match status" value="1"/>
</dbReference>
<dbReference type="OrthoDB" id="529273at2759"/>
<evidence type="ECO:0000256" key="3">
    <source>
        <dbReference type="ARBA" id="ARBA00022679"/>
    </source>
</evidence>
<feature type="transmembrane region" description="Helical" evidence="8">
    <location>
        <begin position="7"/>
        <end position="28"/>
    </location>
</feature>
<evidence type="ECO:0000256" key="1">
    <source>
        <dbReference type="ARBA" id="ARBA00004167"/>
    </source>
</evidence>
<dbReference type="GO" id="GO:0005783">
    <property type="term" value="C:endoplasmic reticulum"/>
    <property type="evidence" value="ECO:0007669"/>
    <property type="project" value="TreeGrafter"/>
</dbReference>
<dbReference type="GO" id="GO:0016020">
    <property type="term" value="C:membrane"/>
    <property type="evidence" value="ECO:0007669"/>
    <property type="project" value="UniProtKB-SubCell"/>
</dbReference>
<gene>
    <name evidence="10" type="ORF">PSACC_00008</name>
</gene>
<organism evidence="10 11">
    <name type="scientific">Paramicrosporidium saccamoebae</name>
    <dbReference type="NCBI Taxonomy" id="1246581"/>
    <lineage>
        <taxon>Eukaryota</taxon>
        <taxon>Fungi</taxon>
        <taxon>Fungi incertae sedis</taxon>
        <taxon>Cryptomycota</taxon>
        <taxon>Cryptomycota incertae sedis</taxon>
        <taxon>Paramicrosporidium</taxon>
    </lineage>
</organism>
<comment type="caution">
    <text evidence="10">The sequence shown here is derived from an EMBL/GenBank/DDBJ whole genome shotgun (WGS) entry which is preliminary data.</text>
</comment>